<dbReference type="InterPro" id="IPR043519">
    <property type="entry name" value="NT_sf"/>
</dbReference>
<reference evidence="2" key="1">
    <citation type="journal article" date="2019" name="Int. J. Syst. Evol. Microbiol.">
        <title>The Global Catalogue of Microorganisms (GCM) 10K type strain sequencing project: providing services to taxonomists for standard genome sequencing and annotation.</title>
        <authorList>
            <consortium name="The Broad Institute Genomics Platform"/>
            <consortium name="The Broad Institute Genome Sequencing Center for Infectious Disease"/>
            <person name="Wu L."/>
            <person name="Ma J."/>
        </authorList>
    </citation>
    <scope>NUCLEOTIDE SEQUENCE [LARGE SCALE GENOMIC DNA]</scope>
    <source>
        <strain evidence="2">JCM 17687</strain>
    </source>
</reference>
<evidence type="ECO:0008006" key="3">
    <source>
        <dbReference type="Google" id="ProtNLM"/>
    </source>
</evidence>
<gene>
    <name evidence="1" type="ORF">GCM10023258_02850</name>
</gene>
<keyword evidence="2" id="KW-1185">Reference proteome</keyword>
<proteinExistence type="predicted"/>
<dbReference type="Gene3D" id="3.30.460.40">
    <property type="match status" value="1"/>
</dbReference>
<dbReference type="EMBL" id="BAABIW010000002">
    <property type="protein sequence ID" value="GAA5016894.1"/>
    <property type="molecule type" value="Genomic_DNA"/>
</dbReference>
<evidence type="ECO:0000313" key="2">
    <source>
        <dbReference type="Proteomes" id="UP001500427"/>
    </source>
</evidence>
<name>A0ABP9J2J7_9MICO</name>
<accession>A0ABP9J2J7</accession>
<dbReference type="Proteomes" id="UP001500427">
    <property type="component" value="Unassembled WGS sequence"/>
</dbReference>
<dbReference type="RefSeq" id="WP_345505637.1">
    <property type="nucleotide sequence ID" value="NZ_BAABIW010000002.1"/>
</dbReference>
<sequence>MTDLAGRPAALATELLRHGARFVVVGSTARRLTTGEGTPHDLDVTVCRGDLPRLAAALAGLGVTTTVERLGREGQSHVDTSWGPLDVFVDDDVAARELAYVRGGRTWTLEVVAP</sequence>
<dbReference type="SUPFAM" id="SSF81301">
    <property type="entry name" value="Nucleotidyltransferase"/>
    <property type="match status" value="1"/>
</dbReference>
<evidence type="ECO:0000313" key="1">
    <source>
        <dbReference type="EMBL" id="GAA5016894.1"/>
    </source>
</evidence>
<organism evidence="1 2">
    <name type="scientific">Terrabacter aeriphilus</name>
    <dbReference type="NCBI Taxonomy" id="515662"/>
    <lineage>
        <taxon>Bacteria</taxon>
        <taxon>Bacillati</taxon>
        <taxon>Actinomycetota</taxon>
        <taxon>Actinomycetes</taxon>
        <taxon>Micrococcales</taxon>
        <taxon>Intrasporangiaceae</taxon>
        <taxon>Terrabacter</taxon>
    </lineage>
</organism>
<protein>
    <recommendedName>
        <fullName evidence="3">Nucleotidyltransferase-like protein</fullName>
    </recommendedName>
</protein>
<comment type="caution">
    <text evidence="1">The sequence shown here is derived from an EMBL/GenBank/DDBJ whole genome shotgun (WGS) entry which is preliminary data.</text>
</comment>